<evidence type="ECO:0000256" key="4">
    <source>
        <dbReference type="ARBA" id="ARBA00022692"/>
    </source>
</evidence>
<evidence type="ECO:0000256" key="1">
    <source>
        <dbReference type="ARBA" id="ARBA00004167"/>
    </source>
</evidence>
<dbReference type="PROSITE" id="PS00086">
    <property type="entry name" value="CYTOCHROME_P450"/>
    <property type="match status" value="1"/>
</dbReference>
<evidence type="ECO:0008006" key="15">
    <source>
        <dbReference type="Google" id="ProtNLM"/>
    </source>
</evidence>
<dbReference type="PRINTS" id="PR00385">
    <property type="entry name" value="P450"/>
</dbReference>
<evidence type="ECO:0000313" key="14">
    <source>
        <dbReference type="Proteomes" id="UP001291926"/>
    </source>
</evidence>
<evidence type="ECO:0000256" key="10">
    <source>
        <dbReference type="ARBA" id="ARBA00023136"/>
    </source>
</evidence>
<keyword evidence="10 12" id="KW-0472">Membrane</keyword>
<comment type="similarity">
    <text evidence="2 11">Belongs to the cytochrome P450 family.</text>
</comment>
<keyword evidence="8 11" id="KW-0408">Iron</keyword>
<comment type="subcellular location">
    <subcellularLocation>
        <location evidence="1">Membrane</location>
        <topology evidence="1">Single-pass membrane protein</topology>
    </subcellularLocation>
</comment>
<sequence length="497" mass="56707">MDLYGFLFSSFLLLTSYIFIEIAKRFIMIIQNKKKKLPPGPIGFPLIGSLLSLGDQSHESLTNLAKIYGPLMTVRLGFVNVVVASSAEMAKEILQTNGMAFMGRHIPDAVTAEKGYNLALPWLPIGPQWKKLRKICNTQIFSHQKLDGLQDLRNKMMENMIERVVEAREAKEAIDIGRLVFVTSVQLLSNTIFSIDILHPNSNDMKELHLLTTNIMLLVGKPNLGDYFPFLKPFDLQRIRREIKVSYDRLHELVDDMIDRHMKNRNFGLDHRHGDLLDVLLDFTEMEGAEGLTRMDVKLLIVEFFIAGTEPISTTVEWAMAELLQNPTIYSKTKQELEHKIPSGRTVQEQDLPRLPYLMAVIKETMRLHTTAPFLLPHRAEQDVEICGYTIPKNTRVLVNAWSISKDPLYWDAPTIFKPERFMNLDITDFRSKDLSFMPFGAGRRICAGMNLAVRMESLIFATLVQKFDWKLPNGIAMGEKFGITLKKAEPLIAMPV</sequence>
<keyword evidence="7 11" id="KW-0560">Oxidoreductase</keyword>
<dbReference type="CDD" id="cd11073">
    <property type="entry name" value="CYP76-like"/>
    <property type="match status" value="1"/>
</dbReference>
<evidence type="ECO:0000256" key="2">
    <source>
        <dbReference type="ARBA" id="ARBA00010617"/>
    </source>
</evidence>
<evidence type="ECO:0000256" key="11">
    <source>
        <dbReference type="RuleBase" id="RU000461"/>
    </source>
</evidence>
<proteinExistence type="inferred from homology"/>
<keyword evidence="6 12" id="KW-1133">Transmembrane helix</keyword>
<dbReference type="PRINTS" id="PR00463">
    <property type="entry name" value="EP450I"/>
</dbReference>
<dbReference type="Gene3D" id="1.10.630.10">
    <property type="entry name" value="Cytochrome P450"/>
    <property type="match status" value="1"/>
</dbReference>
<evidence type="ECO:0000256" key="12">
    <source>
        <dbReference type="SAM" id="Phobius"/>
    </source>
</evidence>
<dbReference type="PANTHER" id="PTHR47950">
    <property type="entry name" value="CYTOCHROME P450, FAMILY 76, SUBFAMILY C, POLYPEPTIDE 5-RELATED"/>
    <property type="match status" value="1"/>
</dbReference>
<keyword evidence="4 12" id="KW-0812">Transmembrane</keyword>
<dbReference type="InterPro" id="IPR001128">
    <property type="entry name" value="Cyt_P450"/>
</dbReference>
<comment type="caution">
    <text evidence="13">The sequence shown here is derived from an EMBL/GenBank/DDBJ whole genome shotgun (WGS) entry which is preliminary data.</text>
</comment>
<evidence type="ECO:0000256" key="9">
    <source>
        <dbReference type="ARBA" id="ARBA00023033"/>
    </source>
</evidence>
<keyword evidence="3 11" id="KW-0349">Heme</keyword>
<evidence type="ECO:0000256" key="7">
    <source>
        <dbReference type="ARBA" id="ARBA00023002"/>
    </source>
</evidence>
<evidence type="ECO:0000313" key="13">
    <source>
        <dbReference type="EMBL" id="KAK4478202.1"/>
    </source>
</evidence>
<feature type="transmembrane region" description="Helical" evidence="12">
    <location>
        <begin position="6"/>
        <end position="27"/>
    </location>
</feature>
<keyword evidence="5 11" id="KW-0479">Metal-binding</keyword>
<evidence type="ECO:0000256" key="5">
    <source>
        <dbReference type="ARBA" id="ARBA00022723"/>
    </source>
</evidence>
<dbReference type="PANTHER" id="PTHR47950:SF4">
    <property type="entry name" value="GERANIOL 8-HYDROXYLASE-LIKE"/>
    <property type="match status" value="1"/>
</dbReference>
<organism evidence="13 14">
    <name type="scientific">Penstemon davidsonii</name>
    <dbReference type="NCBI Taxonomy" id="160366"/>
    <lineage>
        <taxon>Eukaryota</taxon>
        <taxon>Viridiplantae</taxon>
        <taxon>Streptophyta</taxon>
        <taxon>Embryophyta</taxon>
        <taxon>Tracheophyta</taxon>
        <taxon>Spermatophyta</taxon>
        <taxon>Magnoliopsida</taxon>
        <taxon>eudicotyledons</taxon>
        <taxon>Gunneridae</taxon>
        <taxon>Pentapetalae</taxon>
        <taxon>asterids</taxon>
        <taxon>lamiids</taxon>
        <taxon>Lamiales</taxon>
        <taxon>Plantaginaceae</taxon>
        <taxon>Cheloneae</taxon>
        <taxon>Penstemon</taxon>
    </lineage>
</organism>
<name>A0ABR0CMW0_9LAMI</name>
<dbReference type="EMBL" id="JAYDYQ010002688">
    <property type="protein sequence ID" value="KAK4478202.1"/>
    <property type="molecule type" value="Genomic_DNA"/>
</dbReference>
<keyword evidence="14" id="KW-1185">Reference proteome</keyword>
<dbReference type="InterPro" id="IPR017972">
    <property type="entry name" value="Cyt_P450_CS"/>
</dbReference>
<dbReference type="Pfam" id="PF00067">
    <property type="entry name" value="p450"/>
    <property type="match status" value="1"/>
</dbReference>
<dbReference type="InterPro" id="IPR036396">
    <property type="entry name" value="Cyt_P450_sf"/>
</dbReference>
<accession>A0ABR0CMW0</accession>
<reference evidence="13 14" key="1">
    <citation type="journal article" date="2023" name="bioRxiv">
        <title>Genome report: Whole genome sequence and annotation of Penstemon davidsonii.</title>
        <authorList>
            <person name="Ostevik K.L."/>
            <person name="Alabady M."/>
            <person name="Zhang M."/>
            <person name="Rausher M.D."/>
        </authorList>
    </citation>
    <scope>NUCLEOTIDE SEQUENCE [LARGE SCALE GENOMIC DNA]</scope>
    <source>
        <strain evidence="13">DNT005</strain>
        <tissue evidence="13">Whole leaf</tissue>
    </source>
</reference>
<dbReference type="Proteomes" id="UP001291926">
    <property type="component" value="Unassembled WGS sequence"/>
</dbReference>
<dbReference type="SUPFAM" id="SSF48264">
    <property type="entry name" value="Cytochrome P450"/>
    <property type="match status" value="1"/>
</dbReference>
<gene>
    <name evidence="13" type="ORF">RD792_017485</name>
</gene>
<evidence type="ECO:0000256" key="8">
    <source>
        <dbReference type="ARBA" id="ARBA00023004"/>
    </source>
</evidence>
<evidence type="ECO:0000256" key="6">
    <source>
        <dbReference type="ARBA" id="ARBA00022989"/>
    </source>
</evidence>
<keyword evidence="9 11" id="KW-0503">Monooxygenase</keyword>
<dbReference type="InterPro" id="IPR002401">
    <property type="entry name" value="Cyt_P450_E_grp-I"/>
</dbReference>
<protein>
    <recommendedName>
        <fullName evidence="15">Cytochrome P450</fullName>
    </recommendedName>
</protein>
<evidence type="ECO:0000256" key="3">
    <source>
        <dbReference type="ARBA" id="ARBA00022617"/>
    </source>
</evidence>